<accession>A0ABR2MZT2</accession>
<keyword evidence="2" id="KW-1185">Reference proteome</keyword>
<organism evidence="1 2">
    <name type="scientific">Platanthera guangdongensis</name>
    <dbReference type="NCBI Taxonomy" id="2320717"/>
    <lineage>
        <taxon>Eukaryota</taxon>
        <taxon>Viridiplantae</taxon>
        <taxon>Streptophyta</taxon>
        <taxon>Embryophyta</taxon>
        <taxon>Tracheophyta</taxon>
        <taxon>Spermatophyta</taxon>
        <taxon>Magnoliopsida</taxon>
        <taxon>Liliopsida</taxon>
        <taxon>Asparagales</taxon>
        <taxon>Orchidaceae</taxon>
        <taxon>Orchidoideae</taxon>
        <taxon>Orchideae</taxon>
        <taxon>Orchidinae</taxon>
        <taxon>Platanthera</taxon>
    </lineage>
</organism>
<evidence type="ECO:0000313" key="2">
    <source>
        <dbReference type="Proteomes" id="UP001412067"/>
    </source>
</evidence>
<dbReference type="EMBL" id="JBBWWR010000003">
    <property type="protein sequence ID" value="KAK8969748.1"/>
    <property type="molecule type" value="Genomic_DNA"/>
</dbReference>
<comment type="caution">
    <text evidence="1">The sequence shown here is derived from an EMBL/GenBank/DDBJ whole genome shotgun (WGS) entry which is preliminary data.</text>
</comment>
<reference evidence="1 2" key="1">
    <citation type="journal article" date="2022" name="Nat. Plants">
        <title>Genomes of leafy and leafless Platanthera orchids illuminate the evolution of mycoheterotrophy.</title>
        <authorList>
            <person name="Li M.H."/>
            <person name="Liu K.W."/>
            <person name="Li Z."/>
            <person name="Lu H.C."/>
            <person name="Ye Q.L."/>
            <person name="Zhang D."/>
            <person name="Wang J.Y."/>
            <person name="Li Y.F."/>
            <person name="Zhong Z.M."/>
            <person name="Liu X."/>
            <person name="Yu X."/>
            <person name="Liu D.K."/>
            <person name="Tu X.D."/>
            <person name="Liu B."/>
            <person name="Hao Y."/>
            <person name="Liao X.Y."/>
            <person name="Jiang Y.T."/>
            <person name="Sun W.H."/>
            <person name="Chen J."/>
            <person name="Chen Y.Q."/>
            <person name="Ai Y."/>
            <person name="Zhai J.W."/>
            <person name="Wu S.S."/>
            <person name="Zhou Z."/>
            <person name="Hsiao Y.Y."/>
            <person name="Wu W.L."/>
            <person name="Chen Y.Y."/>
            <person name="Lin Y.F."/>
            <person name="Hsu J.L."/>
            <person name="Li C.Y."/>
            <person name="Wang Z.W."/>
            <person name="Zhao X."/>
            <person name="Zhong W.Y."/>
            <person name="Ma X.K."/>
            <person name="Ma L."/>
            <person name="Huang J."/>
            <person name="Chen G.Z."/>
            <person name="Huang M.Z."/>
            <person name="Huang L."/>
            <person name="Peng D.H."/>
            <person name="Luo Y.B."/>
            <person name="Zou S.Q."/>
            <person name="Chen S.P."/>
            <person name="Lan S."/>
            <person name="Tsai W.C."/>
            <person name="Van de Peer Y."/>
            <person name="Liu Z.J."/>
        </authorList>
    </citation>
    <scope>NUCLEOTIDE SEQUENCE [LARGE SCALE GENOMIC DNA]</scope>
    <source>
        <strain evidence="1">Lor288</strain>
    </source>
</reference>
<gene>
    <name evidence="1" type="ORF">KSP40_PGU020452</name>
</gene>
<proteinExistence type="predicted"/>
<protein>
    <submittedName>
        <fullName evidence="1">Uncharacterized protein</fullName>
    </submittedName>
</protein>
<sequence>MPHAYAGFGRRWCPIAKCGSGLSRSLGKFGSCWALPPPPISGVIPALIDSPSPTIFYAGTPSQPSSSNTRCR</sequence>
<name>A0ABR2MZT2_9ASPA</name>
<dbReference type="Proteomes" id="UP001412067">
    <property type="component" value="Unassembled WGS sequence"/>
</dbReference>
<evidence type="ECO:0000313" key="1">
    <source>
        <dbReference type="EMBL" id="KAK8969748.1"/>
    </source>
</evidence>